<protein>
    <submittedName>
        <fullName evidence="2">Transposase</fullName>
    </submittedName>
</protein>
<evidence type="ECO:0000313" key="3">
    <source>
        <dbReference type="Proteomes" id="UP001321542"/>
    </source>
</evidence>
<dbReference type="EMBL" id="AP018448">
    <property type="protein sequence ID" value="BBC28903.1"/>
    <property type="molecule type" value="Genomic_DNA"/>
</dbReference>
<evidence type="ECO:0000259" key="1">
    <source>
        <dbReference type="Pfam" id="PF01548"/>
    </source>
</evidence>
<dbReference type="Proteomes" id="UP001321542">
    <property type="component" value="Chromosome"/>
</dbReference>
<name>A0ABN5V7Q2_9ACTN</name>
<gene>
    <name evidence="2" type="ORF">SGFS_001940</name>
</gene>
<organism evidence="2 3">
    <name type="scientific">Streptomyces graminofaciens</name>
    <dbReference type="NCBI Taxonomy" id="68212"/>
    <lineage>
        <taxon>Bacteria</taxon>
        <taxon>Bacillati</taxon>
        <taxon>Actinomycetota</taxon>
        <taxon>Actinomycetes</taxon>
        <taxon>Kitasatosporales</taxon>
        <taxon>Streptomycetaceae</taxon>
        <taxon>Streptomyces</taxon>
    </lineage>
</organism>
<reference evidence="2 3" key="1">
    <citation type="journal article" date="2010" name="ChemBioChem">
        <title>Cloning and characterization of the biosynthetic gene cluster of 16-membered macrolide antibiotic FD-891: involvement of a dual functional cytochrome P450 monooxygenase catalyzing epoxidation and hydroxylation.</title>
        <authorList>
            <person name="Kudo F."/>
            <person name="Motegi A."/>
            <person name="Mizoue K."/>
            <person name="Eguchi T."/>
        </authorList>
    </citation>
    <scope>NUCLEOTIDE SEQUENCE [LARGE SCALE GENOMIC DNA]</scope>
    <source>
        <strain evidence="2 3">A-8890</strain>
    </source>
</reference>
<dbReference type="Pfam" id="PF01548">
    <property type="entry name" value="DEDD_Tnp_IS110"/>
    <property type="match status" value="1"/>
</dbReference>
<reference evidence="2 3" key="2">
    <citation type="journal article" date="2023" name="ChemBioChem">
        <title>Acyltransferase Domain Exchange between Two Independent Type I Polyketide Synthases in the Same Producer Strain of Macrolide Antibiotics.</title>
        <authorList>
            <person name="Kudo F."/>
            <person name="Kishikawa K."/>
            <person name="Tsuboi K."/>
            <person name="Kido T."/>
            <person name="Usui T."/>
            <person name="Hashimoto J."/>
            <person name="Shin-Ya K."/>
            <person name="Miyanaga A."/>
            <person name="Eguchi T."/>
        </authorList>
    </citation>
    <scope>NUCLEOTIDE SEQUENCE [LARGE SCALE GENOMIC DNA]</scope>
    <source>
        <strain evidence="2 3">A-8890</strain>
    </source>
</reference>
<proteinExistence type="predicted"/>
<accession>A0ABN5V7Q2</accession>
<feature type="domain" description="Transposase IS110-like N-terminal" evidence="1">
    <location>
        <begin position="1"/>
        <end position="48"/>
    </location>
</feature>
<evidence type="ECO:0000313" key="2">
    <source>
        <dbReference type="EMBL" id="BBC28903.1"/>
    </source>
</evidence>
<keyword evidence="3" id="KW-1185">Reference proteome</keyword>
<sequence>MRQDLGLLRPGDEVAVDPRILTNRRLDLVNDRTRQINRLREQLLGIFPALERALPRKGRGLVVR</sequence>
<dbReference type="InterPro" id="IPR002525">
    <property type="entry name" value="Transp_IS110-like_N"/>
</dbReference>